<dbReference type="AlphaFoldDB" id="A0A7C4JME0"/>
<protein>
    <submittedName>
        <fullName evidence="2">Uncharacterized protein</fullName>
    </submittedName>
</protein>
<dbReference type="EMBL" id="DTBP01000017">
    <property type="protein sequence ID" value="HGQ73983.1"/>
    <property type="molecule type" value="Genomic_DNA"/>
</dbReference>
<organism evidence="2">
    <name type="scientific">Staphylothermus marinus</name>
    <dbReference type="NCBI Taxonomy" id="2280"/>
    <lineage>
        <taxon>Archaea</taxon>
        <taxon>Thermoproteota</taxon>
        <taxon>Thermoprotei</taxon>
        <taxon>Desulfurococcales</taxon>
        <taxon>Desulfurococcaceae</taxon>
        <taxon>Staphylothermus</taxon>
    </lineage>
</organism>
<evidence type="ECO:0000313" key="2">
    <source>
        <dbReference type="EMBL" id="HGQ73983.1"/>
    </source>
</evidence>
<proteinExistence type="predicted"/>
<accession>A0A7C4JME0</accession>
<reference evidence="2" key="1">
    <citation type="journal article" date="2020" name="mSystems">
        <title>Genome- and Community-Level Interaction Insights into Carbon Utilization and Element Cycling Functions of Hydrothermarchaeota in Hydrothermal Sediment.</title>
        <authorList>
            <person name="Zhou Z."/>
            <person name="Liu Y."/>
            <person name="Xu W."/>
            <person name="Pan J."/>
            <person name="Luo Z.H."/>
            <person name="Li M."/>
        </authorList>
    </citation>
    <scope>NUCLEOTIDE SEQUENCE [LARGE SCALE GENOMIC DNA]</scope>
    <source>
        <strain evidence="1">SpSt-638</strain>
        <strain evidence="2">SpSt-648</strain>
    </source>
</reference>
<dbReference type="EMBL" id="DTBE01000104">
    <property type="protein sequence ID" value="HGQ59878.1"/>
    <property type="molecule type" value="Genomic_DNA"/>
</dbReference>
<comment type="caution">
    <text evidence="2">The sequence shown here is derived from an EMBL/GenBank/DDBJ whole genome shotgun (WGS) entry which is preliminary data.</text>
</comment>
<sequence length="118" mass="13821">MVSKGKVVYEDKDVVVILAPRDEEIPDLVIQTIKEKGYPMFFDELVKEFSGIVGEDRLRRAVSHLLALKKLVEYPDGSLGLPNMDWKPRRMRKRRRKRIARIIPELLGPRTYYTLPKQ</sequence>
<gene>
    <name evidence="1" type="ORF">ENU09_04110</name>
    <name evidence="2" type="ORF">ENU20_02775</name>
</gene>
<name>A0A7C4JME0_STAMA</name>
<evidence type="ECO:0000313" key="1">
    <source>
        <dbReference type="EMBL" id="HGQ59878.1"/>
    </source>
</evidence>